<name>A0A1G7DDC8_9FLAO</name>
<keyword evidence="3" id="KW-1185">Reference proteome</keyword>
<evidence type="ECO:0000313" key="2">
    <source>
        <dbReference type="EMBL" id="SDE49567.1"/>
    </source>
</evidence>
<feature type="chain" id="PRO_5011477890" evidence="1">
    <location>
        <begin position="20"/>
        <end position="123"/>
    </location>
</feature>
<dbReference type="EMBL" id="FNAO01000005">
    <property type="protein sequence ID" value="SDE49567.1"/>
    <property type="molecule type" value="Genomic_DNA"/>
</dbReference>
<organism evidence="2 3">
    <name type="scientific">Pricia antarctica</name>
    <dbReference type="NCBI Taxonomy" id="641691"/>
    <lineage>
        <taxon>Bacteria</taxon>
        <taxon>Pseudomonadati</taxon>
        <taxon>Bacteroidota</taxon>
        <taxon>Flavobacteriia</taxon>
        <taxon>Flavobacteriales</taxon>
        <taxon>Flavobacteriaceae</taxon>
        <taxon>Pricia</taxon>
    </lineage>
</organism>
<accession>A0A1G7DDC8</accession>
<proteinExistence type="predicted"/>
<evidence type="ECO:0000313" key="3">
    <source>
        <dbReference type="Proteomes" id="UP000199109"/>
    </source>
</evidence>
<feature type="signal peptide" evidence="1">
    <location>
        <begin position="1"/>
        <end position="19"/>
    </location>
</feature>
<dbReference type="STRING" id="641691.SAMN05421636_105276"/>
<keyword evidence="1" id="KW-0732">Signal</keyword>
<sequence length="123" mass="13853">MKNILFFLWIGTFATTLQAQVSPVMDEKNWEIPVVGAVFEIGEASAHYYKHIQFPRANFIIKRGGFANYQAMENIQVVVASLKVRKEGTAKVYLKRADGKRFFGSHLYVAANVKQALASGELR</sequence>
<dbReference type="Proteomes" id="UP000199109">
    <property type="component" value="Unassembled WGS sequence"/>
</dbReference>
<dbReference type="AlphaFoldDB" id="A0A1G7DDC8"/>
<protein>
    <submittedName>
        <fullName evidence="2">Uncharacterized protein</fullName>
    </submittedName>
</protein>
<dbReference type="RefSeq" id="WP_245726525.1">
    <property type="nucleotide sequence ID" value="NZ_FNAO01000005.1"/>
</dbReference>
<evidence type="ECO:0000256" key="1">
    <source>
        <dbReference type="SAM" id="SignalP"/>
    </source>
</evidence>
<reference evidence="2 3" key="1">
    <citation type="submission" date="2016-10" db="EMBL/GenBank/DDBJ databases">
        <authorList>
            <person name="de Groot N.N."/>
        </authorList>
    </citation>
    <scope>NUCLEOTIDE SEQUENCE [LARGE SCALE GENOMIC DNA]</scope>
    <source>
        <strain evidence="2 3">DSM 23421</strain>
    </source>
</reference>
<gene>
    <name evidence="2" type="ORF">SAMN05421636_105276</name>
</gene>